<feature type="region of interest" description="Disordered" evidence="1">
    <location>
        <begin position="1"/>
        <end position="24"/>
    </location>
</feature>
<dbReference type="AlphaFoldDB" id="A0AAW3V247"/>
<comment type="caution">
    <text evidence="2">The sequence shown here is derived from an EMBL/GenBank/DDBJ whole genome shotgun (WGS) entry which is preliminary data.</text>
</comment>
<evidence type="ECO:0000256" key="1">
    <source>
        <dbReference type="SAM" id="MobiDB-lite"/>
    </source>
</evidence>
<gene>
    <name evidence="2" type="ORF">GGD69_004639</name>
</gene>
<protein>
    <submittedName>
        <fullName evidence="2">Uncharacterized protein</fullName>
    </submittedName>
</protein>
<dbReference type="RefSeq" id="WP_183799021.1">
    <property type="nucleotide sequence ID" value="NZ_JACIII010000008.1"/>
</dbReference>
<accession>A0AAW3V247</accession>
<reference evidence="2 3" key="1">
    <citation type="submission" date="2020-08" db="EMBL/GenBank/DDBJ databases">
        <title>Genomic Encyclopedia of Type Strains, Phase IV (KMG-V): Genome sequencing to study the core and pangenomes of soil and plant-associated prokaryotes.</title>
        <authorList>
            <person name="Whitman W."/>
        </authorList>
    </citation>
    <scope>NUCLEOTIDE SEQUENCE [LARGE SCALE GENOMIC DNA]</scope>
    <source>
        <strain evidence="2 3">SEMIA 4013</strain>
    </source>
</reference>
<evidence type="ECO:0000313" key="3">
    <source>
        <dbReference type="Proteomes" id="UP000518681"/>
    </source>
</evidence>
<dbReference type="EMBL" id="JACIIK010000008">
    <property type="protein sequence ID" value="MBB6203752.1"/>
    <property type="molecule type" value="Genomic_DNA"/>
</dbReference>
<name>A0AAW3V247_9BURK</name>
<sequence>MNTMDTMKARTYNGPTNGALPVEHTDGNRMVDRIIAEQQAGLQAQAHRLRLIAALPQAQARAAASATEADQETTLESDA</sequence>
<organism evidence="2 3">
    <name type="scientific">Paraburkholderia fungorum</name>
    <dbReference type="NCBI Taxonomy" id="134537"/>
    <lineage>
        <taxon>Bacteria</taxon>
        <taxon>Pseudomonadati</taxon>
        <taxon>Pseudomonadota</taxon>
        <taxon>Betaproteobacteria</taxon>
        <taxon>Burkholderiales</taxon>
        <taxon>Burkholderiaceae</taxon>
        <taxon>Paraburkholderia</taxon>
    </lineage>
</organism>
<dbReference type="Proteomes" id="UP000518681">
    <property type="component" value="Unassembled WGS sequence"/>
</dbReference>
<evidence type="ECO:0000313" key="2">
    <source>
        <dbReference type="EMBL" id="MBB6203752.1"/>
    </source>
</evidence>
<proteinExistence type="predicted"/>